<feature type="transmembrane region" description="Helical" evidence="1">
    <location>
        <begin position="250"/>
        <end position="275"/>
    </location>
</feature>
<reference evidence="4 5" key="1">
    <citation type="journal article" date="2013" name="Proc. Natl. Acad. Sci. U.S.A.">
        <title>Fine-scale variation in meiotic recombination in Mimulus inferred from population shotgun sequencing.</title>
        <authorList>
            <person name="Hellsten U."/>
            <person name="Wright K.M."/>
            <person name="Jenkins J."/>
            <person name="Shu S."/>
            <person name="Yuan Y."/>
            <person name="Wessler S.R."/>
            <person name="Schmutz J."/>
            <person name="Willis J.H."/>
            <person name="Rokhsar D.S."/>
        </authorList>
    </citation>
    <scope>NUCLEOTIDE SEQUENCE [LARGE SCALE GENOMIC DNA]</scope>
    <source>
        <strain evidence="5">cv. DUN x IM62</strain>
    </source>
</reference>
<dbReference type="AlphaFoldDB" id="A0A022QI14"/>
<feature type="transmembrane region" description="Helical" evidence="1">
    <location>
        <begin position="207"/>
        <end position="230"/>
    </location>
</feature>
<evidence type="ECO:0000259" key="3">
    <source>
        <dbReference type="Pfam" id="PF13962"/>
    </source>
</evidence>
<evidence type="ECO:0000256" key="1">
    <source>
        <dbReference type="SAM" id="Phobius"/>
    </source>
</evidence>
<evidence type="ECO:0000313" key="5">
    <source>
        <dbReference type="Proteomes" id="UP000030748"/>
    </source>
</evidence>
<dbReference type="Proteomes" id="UP000030748">
    <property type="component" value="Unassembled WGS sequence"/>
</dbReference>
<sequence length="328" mass="36494">LFLGDFIISLTIFMTSSVLDQCSTDRAIARLGIHQVVEMIVEAFPSGVVYISRQPIFLAAVLNRSESVFNLTHQMGDHKYIYLDIEDKDGNNLLHAAGKLAPSHKLNEISGAALQMQREMQWYKQVEKTISPSSRERMNNERKSPNMIFTEEHKNLKQEGEKWMKDTSGSCTIAAALIVTIMFAAAITVPGGSKSETGFPVFATDKMFLVFAISDAISLFASTTSLLMFLSILTSRYAEEDFLHVLPKRLIFGLGTLFLSITFMMVAFSATLYLVFGRKNAWVLIPVAALACLPVTSFVLLQYPLLADLISSTFGPGIFVKQSNRPFY</sequence>
<keyword evidence="5" id="KW-1185">Reference proteome</keyword>
<keyword evidence="1" id="KW-0812">Transmembrane</keyword>
<evidence type="ECO:0000256" key="2">
    <source>
        <dbReference type="SAM" id="SignalP"/>
    </source>
</evidence>
<feature type="signal peptide" evidence="2">
    <location>
        <begin position="1"/>
        <end position="17"/>
    </location>
</feature>
<dbReference type="EMBL" id="KI631414">
    <property type="protein sequence ID" value="EYU28337.1"/>
    <property type="molecule type" value="Genomic_DNA"/>
</dbReference>
<dbReference type="Pfam" id="PF13962">
    <property type="entry name" value="PGG"/>
    <property type="match status" value="1"/>
</dbReference>
<feature type="chain" id="PRO_5001504271" description="PGG domain-containing protein" evidence="2">
    <location>
        <begin position="18"/>
        <end position="328"/>
    </location>
</feature>
<feature type="non-terminal residue" evidence="4">
    <location>
        <position position="1"/>
    </location>
</feature>
<dbReference type="GO" id="GO:0016020">
    <property type="term" value="C:membrane"/>
    <property type="evidence" value="ECO:0000318"/>
    <property type="project" value="GO_Central"/>
</dbReference>
<dbReference type="PANTHER" id="PTHR24177:SF435">
    <property type="entry name" value="ANKYRIN REPEAT-CONTAINING PROTEIN NPR4-LIKE"/>
    <property type="match status" value="1"/>
</dbReference>
<feature type="transmembrane region" description="Helical" evidence="1">
    <location>
        <begin position="281"/>
        <end position="301"/>
    </location>
</feature>
<feature type="transmembrane region" description="Helical" evidence="1">
    <location>
        <begin position="167"/>
        <end position="187"/>
    </location>
</feature>
<name>A0A022QI14_ERYGU</name>
<keyword evidence="1" id="KW-1133">Transmembrane helix</keyword>
<dbReference type="eggNOG" id="KOG0504">
    <property type="taxonomic scope" value="Eukaryota"/>
</dbReference>
<keyword evidence="1" id="KW-0472">Membrane</keyword>
<dbReference type="PANTHER" id="PTHR24177">
    <property type="entry name" value="CASKIN"/>
    <property type="match status" value="1"/>
</dbReference>
<protein>
    <recommendedName>
        <fullName evidence="3">PGG domain-containing protein</fullName>
    </recommendedName>
</protein>
<feature type="domain" description="PGG" evidence="3">
    <location>
        <begin position="161"/>
        <end position="275"/>
    </location>
</feature>
<dbReference type="InterPro" id="IPR026961">
    <property type="entry name" value="PGG_dom"/>
</dbReference>
<keyword evidence="2" id="KW-0732">Signal</keyword>
<evidence type="ECO:0000313" key="4">
    <source>
        <dbReference type="EMBL" id="EYU28337.1"/>
    </source>
</evidence>
<dbReference type="STRING" id="4155.A0A022QI14"/>
<accession>A0A022QI14</accession>
<proteinExistence type="predicted"/>
<gene>
    <name evidence="4" type="ORF">MIMGU_mgv11b016979mg</name>
</gene>
<organism evidence="4 5">
    <name type="scientific">Erythranthe guttata</name>
    <name type="common">Yellow monkey flower</name>
    <name type="synonym">Mimulus guttatus</name>
    <dbReference type="NCBI Taxonomy" id="4155"/>
    <lineage>
        <taxon>Eukaryota</taxon>
        <taxon>Viridiplantae</taxon>
        <taxon>Streptophyta</taxon>
        <taxon>Embryophyta</taxon>
        <taxon>Tracheophyta</taxon>
        <taxon>Spermatophyta</taxon>
        <taxon>Magnoliopsida</taxon>
        <taxon>eudicotyledons</taxon>
        <taxon>Gunneridae</taxon>
        <taxon>Pentapetalae</taxon>
        <taxon>asterids</taxon>
        <taxon>lamiids</taxon>
        <taxon>Lamiales</taxon>
        <taxon>Phrymaceae</taxon>
        <taxon>Erythranthe</taxon>
    </lineage>
</organism>